<gene>
    <name evidence="8" type="ORF">DRW41_17125</name>
</gene>
<protein>
    <submittedName>
        <fullName evidence="8">Chromate transporter</fullName>
    </submittedName>
</protein>
<dbReference type="InterPro" id="IPR014047">
    <property type="entry name" value="Chr_Tranpt_l_chain"/>
</dbReference>
<dbReference type="NCBIfam" id="TIGR00937">
    <property type="entry name" value="2A51"/>
    <property type="match status" value="1"/>
</dbReference>
<dbReference type="OrthoDB" id="9788907at2"/>
<dbReference type="EMBL" id="QNQT01000008">
    <property type="protein sequence ID" value="RDU35853.1"/>
    <property type="molecule type" value="Genomic_DNA"/>
</dbReference>
<dbReference type="PIRSF" id="PIRSF004810">
    <property type="entry name" value="ChrA"/>
    <property type="match status" value="1"/>
</dbReference>
<evidence type="ECO:0000256" key="5">
    <source>
        <dbReference type="ARBA" id="ARBA00022989"/>
    </source>
</evidence>
<feature type="transmembrane region" description="Helical" evidence="7">
    <location>
        <begin position="296"/>
        <end position="317"/>
    </location>
</feature>
<feature type="transmembrane region" description="Helical" evidence="7">
    <location>
        <begin position="149"/>
        <end position="180"/>
    </location>
</feature>
<dbReference type="RefSeq" id="WP_115453228.1">
    <property type="nucleotide sequence ID" value="NZ_QNQT01000008.1"/>
</dbReference>
<feature type="transmembrane region" description="Helical" evidence="7">
    <location>
        <begin position="89"/>
        <end position="111"/>
    </location>
</feature>
<evidence type="ECO:0000256" key="7">
    <source>
        <dbReference type="SAM" id="Phobius"/>
    </source>
</evidence>
<sequence>MGTYKNDGRSRLIDIFLVSLKLGCTSFGGPTAHIGYFHNEYVKKKKWLDEREFSELIALCQLLPGPASSQAGFGIGLKRGGVAGGIASFAGFTFPSFALMALFAFYLSGLASAGNGWLHGLKIVAAAVVLQAVYSLGKSFATKRETATIAFLAAAGMFVFPNSLAQLAIMAASGAAGYLFCNKTAGGLSAGSFTNVSKKFAVACLAIFCLLFVLLPAIRSIGVEAELADSFYRSGALVFGGGHVVLPLLERELVPTGFISKENFLAGYGLVQAMPGPLFTFSAYLGAAVHGWTGAIIAIAAIFLPGFLLLLAVLPFWEKIRTKPSIQSVVAGLNAGVVGLLAAAFYDPIFVSSITSRTEAALFALFFGLLAFWKIPPWLLVVLGAGAGYSFL</sequence>
<feature type="transmembrane region" description="Helical" evidence="7">
    <location>
        <begin position="269"/>
        <end position="289"/>
    </location>
</feature>
<name>A0A3D8GN14_9BACI</name>
<evidence type="ECO:0000256" key="4">
    <source>
        <dbReference type="ARBA" id="ARBA00022692"/>
    </source>
</evidence>
<keyword evidence="5 7" id="KW-1133">Transmembrane helix</keyword>
<feature type="transmembrane region" description="Helical" evidence="7">
    <location>
        <begin position="329"/>
        <end position="349"/>
    </location>
</feature>
<dbReference type="GO" id="GO:0015109">
    <property type="term" value="F:chromate transmembrane transporter activity"/>
    <property type="evidence" value="ECO:0007669"/>
    <property type="project" value="InterPro"/>
</dbReference>
<feature type="transmembrane region" description="Helical" evidence="7">
    <location>
        <begin position="117"/>
        <end position="137"/>
    </location>
</feature>
<proteinExistence type="inferred from homology"/>
<dbReference type="Proteomes" id="UP000257144">
    <property type="component" value="Unassembled WGS sequence"/>
</dbReference>
<feature type="transmembrane region" description="Helical" evidence="7">
    <location>
        <begin position="200"/>
        <end position="218"/>
    </location>
</feature>
<organism evidence="8 9">
    <name type="scientific">Neobacillus piezotolerans</name>
    <dbReference type="NCBI Taxonomy" id="2259171"/>
    <lineage>
        <taxon>Bacteria</taxon>
        <taxon>Bacillati</taxon>
        <taxon>Bacillota</taxon>
        <taxon>Bacilli</taxon>
        <taxon>Bacillales</taxon>
        <taxon>Bacillaceae</taxon>
        <taxon>Neobacillus</taxon>
    </lineage>
</organism>
<comment type="similarity">
    <text evidence="2">Belongs to the chromate ion transporter (CHR) (TC 2.A.51) family.</text>
</comment>
<dbReference type="InterPro" id="IPR003370">
    <property type="entry name" value="Chromate_transpt"/>
</dbReference>
<evidence type="ECO:0000256" key="2">
    <source>
        <dbReference type="ARBA" id="ARBA00005262"/>
    </source>
</evidence>
<evidence type="ECO:0000256" key="3">
    <source>
        <dbReference type="ARBA" id="ARBA00022475"/>
    </source>
</evidence>
<feature type="transmembrane region" description="Helical" evidence="7">
    <location>
        <begin position="12"/>
        <end position="36"/>
    </location>
</feature>
<comment type="subcellular location">
    <subcellularLocation>
        <location evidence="1">Cell membrane</location>
        <topology evidence="1">Multi-pass membrane protein</topology>
    </subcellularLocation>
</comment>
<keyword evidence="6 7" id="KW-0472">Membrane</keyword>
<evidence type="ECO:0000313" key="8">
    <source>
        <dbReference type="EMBL" id="RDU35853.1"/>
    </source>
</evidence>
<evidence type="ECO:0000313" key="9">
    <source>
        <dbReference type="Proteomes" id="UP000257144"/>
    </source>
</evidence>
<evidence type="ECO:0000256" key="6">
    <source>
        <dbReference type="ARBA" id="ARBA00023136"/>
    </source>
</evidence>
<feature type="transmembrane region" description="Helical" evidence="7">
    <location>
        <begin position="361"/>
        <end position="389"/>
    </location>
</feature>
<keyword evidence="9" id="KW-1185">Reference proteome</keyword>
<dbReference type="AlphaFoldDB" id="A0A3D8GN14"/>
<dbReference type="GO" id="GO:0005886">
    <property type="term" value="C:plasma membrane"/>
    <property type="evidence" value="ECO:0007669"/>
    <property type="project" value="UniProtKB-SubCell"/>
</dbReference>
<reference evidence="8 9" key="1">
    <citation type="submission" date="2018-07" db="EMBL/GenBank/DDBJ databases">
        <title>Bacillus sp. YLB-04 draft genome sequence.</title>
        <authorList>
            <person name="Yu L."/>
            <person name="Tang X."/>
        </authorList>
    </citation>
    <scope>NUCLEOTIDE SEQUENCE [LARGE SCALE GENOMIC DNA]</scope>
    <source>
        <strain evidence="8 9">YLB-04</strain>
    </source>
</reference>
<accession>A0A3D8GN14</accession>
<evidence type="ECO:0000256" key="1">
    <source>
        <dbReference type="ARBA" id="ARBA00004651"/>
    </source>
</evidence>
<dbReference type="PANTHER" id="PTHR33567:SF3">
    <property type="entry name" value="CHROMATE ION TRANSPORTER (EUROFUNG)"/>
    <property type="match status" value="1"/>
</dbReference>
<dbReference type="PANTHER" id="PTHR33567">
    <property type="entry name" value="CHROMATE ION TRANSPORTER (EUROFUNG)"/>
    <property type="match status" value="1"/>
</dbReference>
<keyword evidence="4 7" id="KW-0812">Transmembrane</keyword>
<comment type="caution">
    <text evidence="8">The sequence shown here is derived from an EMBL/GenBank/DDBJ whole genome shotgun (WGS) entry which is preliminary data.</text>
</comment>
<dbReference type="Pfam" id="PF02417">
    <property type="entry name" value="Chromate_transp"/>
    <property type="match status" value="2"/>
</dbReference>
<keyword evidence="3" id="KW-1003">Cell membrane</keyword>